<dbReference type="InterPro" id="IPR036162">
    <property type="entry name" value="Resolvase-like_N_sf"/>
</dbReference>
<dbReference type="Gene3D" id="3.40.50.1390">
    <property type="entry name" value="Resolvase, N-terminal catalytic domain"/>
    <property type="match status" value="1"/>
</dbReference>
<evidence type="ECO:0000259" key="4">
    <source>
        <dbReference type="PROSITE" id="PS51737"/>
    </source>
</evidence>
<accession>A0A3A4KQM4</accession>
<dbReference type="SMART" id="SM00857">
    <property type="entry name" value="Resolvase"/>
    <property type="match status" value="1"/>
</dbReference>
<reference evidence="5 6" key="1">
    <citation type="submission" date="2018-09" db="EMBL/GenBank/DDBJ databases">
        <title>YIM PH21274 draft genome.</title>
        <authorList>
            <person name="Miao C."/>
        </authorList>
    </citation>
    <scope>NUCLEOTIDE SEQUENCE [LARGE SCALE GENOMIC DNA]</scope>
    <source>
        <strain evidence="5 6">YIM PH 21724</strain>
    </source>
</reference>
<comment type="caution">
    <text evidence="5">The sequence shown here is derived from an EMBL/GenBank/DDBJ whole genome shotgun (WGS) entry which is preliminary data.</text>
</comment>
<evidence type="ECO:0000256" key="1">
    <source>
        <dbReference type="ARBA" id="ARBA00023125"/>
    </source>
</evidence>
<dbReference type="EMBL" id="QZFU01000029">
    <property type="protein sequence ID" value="RJO72177.1"/>
    <property type="molecule type" value="Genomic_DNA"/>
</dbReference>
<dbReference type="PANTHER" id="PTHR30461:SF2">
    <property type="entry name" value="SERINE RECOMBINASE PINE-RELATED"/>
    <property type="match status" value="1"/>
</dbReference>
<dbReference type="PROSITE" id="PS51736">
    <property type="entry name" value="RECOMBINASES_3"/>
    <property type="match status" value="1"/>
</dbReference>
<dbReference type="Pfam" id="PF00239">
    <property type="entry name" value="Resolvase"/>
    <property type="match status" value="1"/>
</dbReference>
<dbReference type="InterPro" id="IPR006119">
    <property type="entry name" value="Resolv_N"/>
</dbReference>
<dbReference type="InterPro" id="IPR038109">
    <property type="entry name" value="DNA_bind_recomb_sf"/>
</dbReference>
<dbReference type="CDD" id="cd00338">
    <property type="entry name" value="Ser_Recombinase"/>
    <property type="match status" value="1"/>
</dbReference>
<dbReference type="PANTHER" id="PTHR30461">
    <property type="entry name" value="DNA-INVERTASE FROM LAMBDOID PROPHAGE"/>
    <property type="match status" value="1"/>
</dbReference>
<dbReference type="Gene3D" id="3.90.1750.20">
    <property type="entry name" value="Putative Large Serine Recombinase, Chain B, Domain 2"/>
    <property type="match status" value="1"/>
</dbReference>
<dbReference type="InterPro" id="IPR011109">
    <property type="entry name" value="DNA_bind_recombinase_dom"/>
</dbReference>
<gene>
    <name evidence="5" type="ORF">D5S18_23715</name>
</gene>
<feature type="domain" description="Recombinase" evidence="4">
    <location>
        <begin position="172"/>
        <end position="299"/>
    </location>
</feature>
<protein>
    <submittedName>
        <fullName evidence="5">Recombinase family protein</fullName>
    </submittedName>
</protein>
<dbReference type="AlphaFoldDB" id="A0A3A4KQM4"/>
<name>A0A3A4KQM4_9NOCA</name>
<dbReference type="InterPro" id="IPR050639">
    <property type="entry name" value="SSR_resolvase"/>
</dbReference>
<evidence type="ECO:0000313" key="5">
    <source>
        <dbReference type="EMBL" id="RJO72177.1"/>
    </source>
</evidence>
<dbReference type="Pfam" id="PF07508">
    <property type="entry name" value="Recombinase"/>
    <property type="match status" value="1"/>
</dbReference>
<dbReference type="SUPFAM" id="SSF53041">
    <property type="entry name" value="Resolvase-like"/>
    <property type="match status" value="1"/>
</dbReference>
<feature type="domain" description="Resolvase/invertase-type recombinase catalytic" evidence="3">
    <location>
        <begin position="7"/>
        <end position="164"/>
    </location>
</feature>
<evidence type="ECO:0000256" key="2">
    <source>
        <dbReference type="ARBA" id="ARBA00023172"/>
    </source>
</evidence>
<dbReference type="OrthoDB" id="4367319at2"/>
<evidence type="ECO:0000259" key="3">
    <source>
        <dbReference type="PROSITE" id="PS51736"/>
    </source>
</evidence>
<dbReference type="PROSITE" id="PS51737">
    <property type="entry name" value="RECOMBINASE_DNA_BIND"/>
    <property type="match status" value="1"/>
</dbReference>
<proteinExistence type="predicted"/>
<evidence type="ECO:0000313" key="6">
    <source>
        <dbReference type="Proteomes" id="UP000266677"/>
    </source>
</evidence>
<organism evidence="5 6">
    <name type="scientific">Nocardia panacis</name>
    <dbReference type="NCBI Taxonomy" id="2340916"/>
    <lineage>
        <taxon>Bacteria</taxon>
        <taxon>Bacillati</taxon>
        <taxon>Actinomycetota</taxon>
        <taxon>Actinomycetes</taxon>
        <taxon>Mycobacteriales</taxon>
        <taxon>Nocardiaceae</taxon>
        <taxon>Nocardia</taxon>
    </lineage>
</organism>
<dbReference type="RefSeq" id="WP_120043280.1">
    <property type="nucleotide sequence ID" value="NZ_QZFU01000029.1"/>
</dbReference>
<dbReference type="GO" id="GO:0003677">
    <property type="term" value="F:DNA binding"/>
    <property type="evidence" value="ECO:0007669"/>
    <property type="project" value="UniProtKB-KW"/>
</dbReference>
<keyword evidence="2" id="KW-0233">DNA recombination</keyword>
<dbReference type="GO" id="GO:0000150">
    <property type="term" value="F:DNA strand exchange activity"/>
    <property type="evidence" value="ECO:0007669"/>
    <property type="project" value="InterPro"/>
</dbReference>
<keyword evidence="6" id="KW-1185">Reference proteome</keyword>
<dbReference type="Proteomes" id="UP000266677">
    <property type="component" value="Unassembled WGS sequence"/>
</dbReference>
<keyword evidence="1" id="KW-0238">DNA-binding</keyword>
<sequence length="599" mass="66703">MSVIRPRALVVIRLSKVTETTTSPERQLEECRALCDQRGYEVVGIAEDLDVSGAVDPFDRKKRPHLARWLHGERMDEDGNPIPFEVIVTYRVDRLTRSVRHLQILMAWAEDHDMLVVSATEPHFDTSLPFSAVLIALIGTVAEMELAGISERNASAARHNIKAGRYRGSTPPWGYAPSNETGEWRLVRNKDQSDIINEVARRVIEGEPLLRIAHDLTRRGIATPKDEFAKQRGREVKGREWSVTQLKRSLLSETMLGHAVSGGTAVRNDDGSPVIRSEPILSREIFDRVAVELSGRSKRGEPNTRTTSLLLRVIHCGHPCSHKQQGIECPDDCSGTCGEAVYKFNGGSHSQFPRYRCRTMTRAFKCGNRTIRVDQTDAAVEQTILSLLGSSERLERIWDAGEDHSAELADINNELVDLTSQLSVGAFRAGTPQRAKLDARIAGLAERQAQLSSQVVKPAGWRMLPTGELFGDWWSRQDIVGRNIWLRSMGVQVRFNRDGNLYIDLGDLNTLTTGLRPGPTVQGAVAAFEIMQRAGIQGIDMSGAAEMPTPAEGYMWIPLDGAWVYASEALLSAAQERRELREEKIRADWADGPGDWDED</sequence>